<evidence type="ECO:0000256" key="1">
    <source>
        <dbReference type="ARBA" id="ARBA00004651"/>
    </source>
</evidence>
<keyword evidence="2" id="KW-1003">Cell membrane</keyword>
<evidence type="ECO:0000256" key="6">
    <source>
        <dbReference type="SAM" id="Phobius"/>
    </source>
</evidence>
<keyword evidence="9" id="KW-1185">Reference proteome</keyword>
<keyword evidence="3 6" id="KW-0812">Transmembrane</keyword>
<dbReference type="OrthoDB" id="226701at2"/>
<dbReference type="PANTHER" id="PTHR37937:SF1">
    <property type="entry name" value="CONJUGATIVE TRANSFER: DNA TRANSPORT"/>
    <property type="match status" value="1"/>
</dbReference>
<evidence type="ECO:0000256" key="2">
    <source>
        <dbReference type="ARBA" id="ARBA00022475"/>
    </source>
</evidence>
<comment type="caution">
    <text evidence="8">The sequence shown here is derived from an EMBL/GenBank/DDBJ whole genome shotgun (WGS) entry which is preliminary data.</text>
</comment>
<reference evidence="8 9" key="1">
    <citation type="submission" date="2019-08" db="EMBL/GenBank/DDBJ databases">
        <title>Genone of Arthrobacter echini P9.</title>
        <authorList>
            <person name="Bowman J.P."/>
        </authorList>
    </citation>
    <scope>NUCLEOTIDE SEQUENCE [LARGE SCALE GENOMIC DNA]</scope>
    <source>
        <strain evidence="8 9">P9</strain>
    </source>
</reference>
<comment type="subcellular location">
    <subcellularLocation>
        <location evidence="1">Cell membrane</location>
        <topology evidence="1">Multi-pass membrane protein</topology>
    </subcellularLocation>
</comment>
<dbReference type="InterPro" id="IPR051539">
    <property type="entry name" value="T4SS-coupling_protein"/>
</dbReference>
<dbReference type="SUPFAM" id="SSF52540">
    <property type="entry name" value="P-loop containing nucleoside triphosphate hydrolases"/>
    <property type="match status" value="1"/>
</dbReference>
<evidence type="ECO:0000256" key="3">
    <source>
        <dbReference type="ARBA" id="ARBA00022692"/>
    </source>
</evidence>
<proteinExistence type="predicted"/>
<dbReference type="RefSeq" id="WP_148601779.1">
    <property type="nucleotide sequence ID" value="NZ_VSLD01000011.1"/>
</dbReference>
<feature type="transmembrane region" description="Helical" evidence="6">
    <location>
        <begin position="72"/>
        <end position="93"/>
    </location>
</feature>
<name>A0A5D0XJG5_9MICC</name>
<feature type="transmembrane region" description="Helical" evidence="6">
    <location>
        <begin position="12"/>
        <end position="36"/>
    </location>
</feature>
<protein>
    <submittedName>
        <fullName evidence="8">Type IV secretory system conjugative DNA transfer family protein</fullName>
    </submittedName>
</protein>
<evidence type="ECO:0000259" key="7">
    <source>
        <dbReference type="Pfam" id="PF12696"/>
    </source>
</evidence>
<keyword evidence="4 6" id="KW-1133">Transmembrane helix</keyword>
<dbReference type="PANTHER" id="PTHR37937">
    <property type="entry name" value="CONJUGATIVE TRANSFER: DNA TRANSPORT"/>
    <property type="match status" value="1"/>
</dbReference>
<dbReference type="AlphaFoldDB" id="A0A5D0XJG5"/>
<dbReference type="Proteomes" id="UP000323410">
    <property type="component" value="Unassembled WGS sequence"/>
</dbReference>
<evidence type="ECO:0000256" key="4">
    <source>
        <dbReference type="ARBA" id="ARBA00022989"/>
    </source>
</evidence>
<dbReference type="Pfam" id="PF12696">
    <property type="entry name" value="TraG-D_C"/>
    <property type="match status" value="1"/>
</dbReference>
<dbReference type="InterPro" id="IPR027417">
    <property type="entry name" value="P-loop_NTPase"/>
</dbReference>
<dbReference type="InterPro" id="IPR032689">
    <property type="entry name" value="TraG-D_C"/>
</dbReference>
<accession>A0A5D0XJG5</accession>
<gene>
    <name evidence="8" type="ORF">FQ377_13780</name>
</gene>
<feature type="domain" description="TraD/TraG TraM recognition site" evidence="7">
    <location>
        <begin position="413"/>
        <end position="530"/>
    </location>
</feature>
<evidence type="ECO:0000313" key="9">
    <source>
        <dbReference type="Proteomes" id="UP000323410"/>
    </source>
</evidence>
<organism evidence="8 9">
    <name type="scientific">Arthrobacter echini</name>
    <dbReference type="NCBI Taxonomy" id="1529066"/>
    <lineage>
        <taxon>Bacteria</taxon>
        <taxon>Bacillati</taxon>
        <taxon>Actinomycetota</taxon>
        <taxon>Actinomycetes</taxon>
        <taxon>Micrococcales</taxon>
        <taxon>Micrococcaceae</taxon>
        <taxon>Arthrobacter</taxon>
    </lineage>
</organism>
<dbReference type="Gene3D" id="3.40.50.300">
    <property type="entry name" value="P-loop containing nucleotide triphosphate hydrolases"/>
    <property type="match status" value="1"/>
</dbReference>
<evidence type="ECO:0000313" key="8">
    <source>
        <dbReference type="EMBL" id="TYC96593.1"/>
    </source>
</evidence>
<dbReference type="GO" id="GO:0005886">
    <property type="term" value="C:plasma membrane"/>
    <property type="evidence" value="ECO:0007669"/>
    <property type="project" value="UniProtKB-SubCell"/>
</dbReference>
<evidence type="ECO:0000256" key="5">
    <source>
        <dbReference type="ARBA" id="ARBA00023136"/>
    </source>
</evidence>
<sequence>MSAPNRKGNQDAAGGIIMLALVVLVLLGLCGMWAAVHWGSSLAGLPAPPTNIRDLLEGLIRGTVPWPVQATVIAISMGVVAVGIAITVLVLVLKAASKKARVDKAARYLGKGKSLTAYTERGAKATAQRLGVTESNGIVVGTVISTKATFYQPWEDLSLDIWGPRTGKSTSRIIPAILDAPGAVVSTSNKRDVVDATRGVREVNAPAWVFDPQKIAQEEPSWWWNPLSYVTDEDKAARLTSHFATASRAPGSRPDAYFDPKAEDLLASFFLAAALDGRDITAVYVWVTEQINRDPADILEAHDYLLQAAGLRSTIGLADKQRDGIFGTAEKMIQCLKNRNTLRWVTPAKDAFAGKNARQHFDPHAFADSQETLYLLSKEGVGTAAPLTTALTVAVAEALEERAERMGGRLKVPALFALDELANVVKWAGLPDQFSHYGSRGIIIMAILQSWSQGVELWGEANMRKIWSAANIKVYGGGVAEEGFLRALSDLIGDYSYNSVSHSSGKSGKSRSRQEGKERIFDVSNLAELDRGRAVVLASGTPATLLKTRPWYTGPHKDKVLASQAKYEPAKIAP</sequence>
<dbReference type="CDD" id="cd01127">
    <property type="entry name" value="TrwB_TraG_TraD_VirD4"/>
    <property type="match status" value="1"/>
</dbReference>
<dbReference type="EMBL" id="VSLD01000011">
    <property type="protein sequence ID" value="TYC96593.1"/>
    <property type="molecule type" value="Genomic_DNA"/>
</dbReference>
<keyword evidence="5 6" id="KW-0472">Membrane</keyword>